<evidence type="ECO:0008006" key="3">
    <source>
        <dbReference type="Google" id="ProtNLM"/>
    </source>
</evidence>
<keyword evidence="2" id="KW-1185">Reference proteome</keyword>
<dbReference type="Gene3D" id="3.10.129.10">
    <property type="entry name" value="Hotdog Thioesterase"/>
    <property type="match status" value="1"/>
</dbReference>
<dbReference type="Pfam" id="PF14539">
    <property type="entry name" value="DUF4442"/>
    <property type="match status" value="1"/>
</dbReference>
<name>A0A199XQX9_9FLAO</name>
<dbReference type="OrthoDB" id="9814774at2"/>
<evidence type="ECO:0000313" key="2">
    <source>
        <dbReference type="Proteomes" id="UP000093807"/>
    </source>
</evidence>
<gene>
    <name evidence="1" type="ORF">FLB_11510</name>
</gene>
<proteinExistence type="predicted"/>
<evidence type="ECO:0000313" key="1">
    <source>
        <dbReference type="EMBL" id="OAZ04158.1"/>
    </source>
</evidence>
<sequence>MYEKIYIVLNKFVKKSTLFKVLFNWSPMYRRSCGKIVHVSKDLHTVRIKIPLSYKNKNYVGSIFGGSLFAATDPIYMIQLMQILGKDYVVWDKASVIRFRKPAFSVAYADFHFTSDEIAEIQQRVAEENEVNYVKQLLITNANQEVFTELEKTIYISSKAHYKQKLQKKKASKEAS</sequence>
<dbReference type="EMBL" id="JMTM01000035">
    <property type="protein sequence ID" value="OAZ04158.1"/>
    <property type="molecule type" value="Genomic_DNA"/>
</dbReference>
<organism evidence="1 2">
    <name type="scientific">Flavobacterium succinicans</name>
    <dbReference type="NCBI Taxonomy" id="29536"/>
    <lineage>
        <taxon>Bacteria</taxon>
        <taxon>Pseudomonadati</taxon>
        <taxon>Bacteroidota</taxon>
        <taxon>Flavobacteriia</taxon>
        <taxon>Flavobacteriales</taxon>
        <taxon>Flavobacteriaceae</taxon>
        <taxon>Flavobacterium</taxon>
    </lineage>
</organism>
<dbReference type="RefSeq" id="WP_064715271.1">
    <property type="nucleotide sequence ID" value="NZ_JMTM01000035.1"/>
</dbReference>
<comment type="caution">
    <text evidence="1">The sequence shown here is derived from an EMBL/GenBank/DDBJ whole genome shotgun (WGS) entry which is preliminary data.</text>
</comment>
<protein>
    <recommendedName>
        <fullName evidence="3">DUF4442 domain-containing protein</fullName>
    </recommendedName>
</protein>
<dbReference type="InterPro" id="IPR027961">
    <property type="entry name" value="DUF4442"/>
</dbReference>
<dbReference type="SUPFAM" id="SSF54637">
    <property type="entry name" value="Thioesterase/thiol ester dehydrase-isomerase"/>
    <property type="match status" value="1"/>
</dbReference>
<reference evidence="1 2" key="1">
    <citation type="submission" date="2016-06" db="EMBL/GenBank/DDBJ databases">
        <title>Draft genome sequence of Flavobacterium succinicans strain DD5b.</title>
        <authorList>
            <person name="Poehlein A."/>
            <person name="Daniel R."/>
            <person name="Simeonova D.D."/>
        </authorList>
    </citation>
    <scope>NUCLEOTIDE SEQUENCE [LARGE SCALE GENOMIC DNA]</scope>
    <source>
        <strain evidence="1 2">DD5b</strain>
    </source>
</reference>
<dbReference type="PATRIC" id="fig|29536.5.peg.1213"/>
<accession>A0A199XQX9</accession>
<dbReference type="AlphaFoldDB" id="A0A199XQX9"/>
<dbReference type="Proteomes" id="UP000093807">
    <property type="component" value="Unassembled WGS sequence"/>
</dbReference>
<dbReference type="InterPro" id="IPR029069">
    <property type="entry name" value="HotDog_dom_sf"/>
</dbReference>